<evidence type="ECO:0000313" key="3">
    <source>
        <dbReference type="Proteomes" id="UP000054270"/>
    </source>
</evidence>
<protein>
    <submittedName>
        <fullName evidence="2">Uncharacterized protein</fullName>
    </submittedName>
</protein>
<evidence type="ECO:0000256" key="1">
    <source>
        <dbReference type="SAM" id="Phobius"/>
    </source>
</evidence>
<keyword evidence="1" id="KW-0472">Membrane</keyword>
<dbReference type="Proteomes" id="UP000054270">
    <property type="component" value="Unassembled WGS sequence"/>
</dbReference>
<organism evidence="2 3">
    <name type="scientific">Hypholoma sublateritium (strain FD-334 SS-4)</name>
    <dbReference type="NCBI Taxonomy" id="945553"/>
    <lineage>
        <taxon>Eukaryota</taxon>
        <taxon>Fungi</taxon>
        <taxon>Dikarya</taxon>
        <taxon>Basidiomycota</taxon>
        <taxon>Agaricomycotina</taxon>
        <taxon>Agaricomycetes</taxon>
        <taxon>Agaricomycetidae</taxon>
        <taxon>Agaricales</taxon>
        <taxon>Agaricineae</taxon>
        <taxon>Strophariaceae</taxon>
        <taxon>Hypholoma</taxon>
    </lineage>
</organism>
<evidence type="ECO:0000313" key="2">
    <source>
        <dbReference type="EMBL" id="KJA29053.1"/>
    </source>
</evidence>
<keyword evidence="1" id="KW-0812">Transmembrane</keyword>
<accession>A0A0D2MY83</accession>
<feature type="transmembrane region" description="Helical" evidence="1">
    <location>
        <begin position="20"/>
        <end position="38"/>
    </location>
</feature>
<proteinExistence type="predicted"/>
<dbReference type="EMBL" id="KN817520">
    <property type="protein sequence ID" value="KJA29053.1"/>
    <property type="molecule type" value="Genomic_DNA"/>
</dbReference>
<dbReference type="AlphaFoldDB" id="A0A0D2MY83"/>
<gene>
    <name evidence="2" type="ORF">HYPSUDRAFT_634895</name>
</gene>
<name>A0A0D2MY83_HYPSF</name>
<sequence length="68" mass="7466">MPARNSSHISVSSLVGAAQSTLSSTFSLIISASLFCLFSRSDCKPTFRILISRTALYITPQRIQMSLR</sequence>
<keyword evidence="3" id="KW-1185">Reference proteome</keyword>
<reference evidence="3" key="1">
    <citation type="submission" date="2014-04" db="EMBL/GenBank/DDBJ databases">
        <title>Evolutionary Origins and Diversification of the Mycorrhizal Mutualists.</title>
        <authorList>
            <consortium name="DOE Joint Genome Institute"/>
            <consortium name="Mycorrhizal Genomics Consortium"/>
            <person name="Kohler A."/>
            <person name="Kuo A."/>
            <person name="Nagy L.G."/>
            <person name="Floudas D."/>
            <person name="Copeland A."/>
            <person name="Barry K.W."/>
            <person name="Cichocki N."/>
            <person name="Veneault-Fourrey C."/>
            <person name="LaButti K."/>
            <person name="Lindquist E.A."/>
            <person name="Lipzen A."/>
            <person name="Lundell T."/>
            <person name="Morin E."/>
            <person name="Murat C."/>
            <person name="Riley R."/>
            <person name="Ohm R."/>
            <person name="Sun H."/>
            <person name="Tunlid A."/>
            <person name="Henrissat B."/>
            <person name="Grigoriev I.V."/>
            <person name="Hibbett D.S."/>
            <person name="Martin F."/>
        </authorList>
    </citation>
    <scope>NUCLEOTIDE SEQUENCE [LARGE SCALE GENOMIC DNA]</scope>
    <source>
        <strain evidence="3">FD-334 SS-4</strain>
    </source>
</reference>
<keyword evidence="1" id="KW-1133">Transmembrane helix</keyword>